<comment type="caution">
    <text evidence="1">The sequence shown here is derived from an EMBL/GenBank/DDBJ whole genome shotgun (WGS) entry which is preliminary data.</text>
</comment>
<reference evidence="1 2" key="1">
    <citation type="submission" date="2020-04" db="EMBL/GenBank/DDBJ databases">
        <authorList>
            <person name="Hitch T.C.A."/>
            <person name="Wylensek D."/>
            <person name="Clavel T."/>
        </authorList>
    </citation>
    <scope>NUCLEOTIDE SEQUENCE [LARGE SCALE GENOMIC DNA]</scope>
    <source>
        <strain evidence="1 2">PG-251-APC-1</strain>
    </source>
</reference>
<proteinExistence type="predicted"/>
<evidence type="ECO:0000313" key="1">
    <source>
        <dbReference type="EMBL" id="NME51242.1"/>
    </source>
</evidence>
<sequence>MSRSRLFPPSVFQYGPVRDRIIFRTRRHVLHPSRSSIPVMGRTSVMRAAC</sequence>
<accession>A0A848C7I7</accession>
<dbReference type="AlphaFoldDB" id="A0A848C7I7"/>
<evidence type="ECO:0000313" key="2">
    <source>
        <dbReference type="Proteomes" id="UP000522333"/>
    </source>
</evidence>
<dbReference type="RefSeq" id="WP_168934709.1">
    <property type="nucleotide sequence ID" value="NZ_JABAFY010000003.1"/>
</dbReference>
<dbReference type="Proteomes" id="UP000522333">
    <property type="component" value="Unassembled WGS sequence"/>
</dbReference>
<dbReference type="EMBL" id="JABAFY010000003">
    <property type="protein sequence ID" value="NME51242.1"/>
    <property type="molecule type" value="Genomic_DNA"/>
</dbReference>
<organism evidence="1 2">
    <name type="scientific">Desulfovibrio piger</name>
    <dbReference type="NCBI Taxonomy" id="901"/>
    <lineage>
        <taxon>Bacteria</taxon>
        <taxon>Pseudomonadati</taxon>
        <taxon>Thermodesulfobacteriota</taxon>
        <taxon>Desulfovibrionia</taxon>
        <taxon>Desulfovibrionales</taxon>
        <taxon>Desulfovibrionaceae</taxon>
        <taxon>Desulfovibrio</taxon>
    </lineage>
</organism>
<gene>
    <name evidence="1" type="ORF">HF854_01590</name>
</gene>
<protein>
    <submittedName>
        <fullName evidence="1">Uncharacterized protein</fullName>
    </submittedName>
</protein>
<name>A0A848C7I7_9BACT</name>